<sequence length="538" mass="61139">MRNLFILRKIKLFFMMHWLKMLIGFILIILITLAIWGLLSLESFYRKMTLASMPINLLLAGVNAVIFVFLYQLILQGGFSKMPSNKIKGEKIDIKWDDVIGMDESKQEAWEVVQLIRDRKLLIKIGGKVIRGLLMVGPPGCGKTYLAKAIATEAKVPFISVSGSEFTEVFVGVGAARVRKLFKRARLLAYGHGACIIFIDELDAIGRQRSFSFMGGQETNATQNQLLVEMDGLKEKNVDVIVIGATNAADGVLDPALLRPGRFDRKLYIDRPDLVGREKIFKYYLGKIKYDSSSINISRLAKKTVHKSPADIENIVKESALIATREARKEIKYEDITEAIERIDIGIKHRRKITPKEREMIAFHEAGHLITMYFLHPTNDVFKASIISRKESLGVVYSQPREELFTSSKDKILADIKVFLAGYVSEKLKYGITSDGVASDFKGAMIIAHDMVWKFGMGQNGFIGDYSVIPEAQLSESIKEKLNNETQEIFFSCAKNVEELLKKEWKIVERFANELLKKEELEYDEIEEIFKEYGVKKY</sequence>
<keyword evidence="8" id="KW-0472">Membrane</keyword>
<evidence type="ECO:0000256" key="7">
    <source>
        <dbReference type="ARBA" id="ARBA00023049"/>
    </source>
</evidence>
<name>A0A2N1UPE0_9BACT</name>
<dbReference type="GO" id="GO:0016887">
    <property type="term" value="F:ATP hydrolysis activity"/>
    <property type="evidence" value="ECO:0007669"/>
    <property type="project" value="InterPro"/>
</dbReference>
<comment type="caution">
    <text evidence="10">The sequence shown here is derived from an EMBL/GenBank/DDBJ whole genome shotgun (WGS) entry which is preliminary data.</text>
</comment>
<dbReference type="Gene3D" id="1.20.58.760">
    <property type="entry name" value="Peptidase M41"/>
    <property type="match status" value="1"/>
</dbReference>
<evidence type="ECO:0000256" key="8">
    <source>
        <dbReference type="SAM" id="Phobius"/>
    </source>
</evidence>
<evidence type="ECO:0000256" key="6">
    <source>
        <dbReference type="ARBA" id="ARBA00022833"/>
    </source>
</evidence>
<dbReference type="InterPro" id="IPR003959">
    <property type="entry name" value="ATPase_AAA_core"/>
</dbReference>
<evidence type="ECO:0000256" key="1">
    <source>
        <dbReference type="ARBA" id="ARBA00001947"/>
    </source>
</evidence>
<dbReference type="PANTHER" id="PTHR23076:SF97">
    <property type="entry name" value="ATP-DEPENDENT ZINC METALLOPROTEASE YME1L1"/>
    <property type="match status" value="1"/>
</dbReference>
<dbReference type="SUPFAM" id="SSF52540">
    <property type="entry name" value="P-loop containing nucleoside triphosphate hydrolases"/>
    <property type="match status" value="1"/>
</dbReference>
<keyword evidence="6" id="KW-0862">Zinc</keyword>
<feature type="domain" description="AAA+ ATPase" evidence="9">
    <location>
        <begin position="129"/>
        <end position="273"/>
    </location>
</feature>
<dbReference type="InterPro" id="IPR003593">
    <property type="entry name" value="AAA+_ATPase"/>
</dbReference>
<evidence type="ECO:0000313" key="10">
    <source>
        <dbReference type="EMBL" id="PKL72747.1"/>
    </source>
</evidence>
<evidence type="ECO:0000256" key="5">
    <source>
        <dbReference type="ARBA" id="ARBA00022801"/>
    </source>
</evidence>
<dbReference type="GO" id="GO:0005524">
    <property type="term" value="F:ATP binding"/>
    <property type="evidence" value="ECO:0007669"/>
    <property type="project" value="InterPro"/>
</dbReference>
<dbReference type="InterPro" id="IPR037219">
    <property type="entry name" value="Peptidase_M41-like"/>
</dbReference>
<dbReference type="AlphaFoldDB" id="A0A2N1UPE0"/>
<dbReference type="InterPro" id="IPR041569">
    <property type="entry name" value="AAA_lid_3"/>
</dbReference>
<keyword evidence="8" id="KW-0812">Transmembrane</keyword>
<dbReference type="FunFam" id="3.40.50.300:FF:002568">
    <property type="entry name" value="Cell division protein (FtsH)"/>
    <property type="match status" value="1"/>
</dbReference>
<dbReference type="Pfam" id="PF17862">
    <property type="entry name" value="AAA_lid_3"/>
    <property type="match status" value="1"/>
</dbReference>
<dbReference type="PANTHER" id="PTHR23076">
    <property type="entry name" value="METALLOPROTEASE M41 FTSH"/>
    <property type="match status" value="1"/>
</dbReference>
<dbReference type="InterPro" id="IPR027417">
    <property type="entry name" value="P-loop_NTPase"/>
</dbReference>
<dbReference type="Gene3D" id="3.40.50.300">
    <property type="entry name" value="P-loop containing nucleotide triphosphate hydrolases"/>
    <property type="match status" value="1"/>
</dbReference>
<dbReference type="Pfam" id="PF00004">
    <property type="entry name" value="AAA"/>
    <property type="match status" value="1"/>
</dbReference>
<feature type="transmembrane region" description="Helical" evidence="8">
    <location>
        <begin position="21"/>
        <end position="41"/>
    </location>
</feature>
<reference evidence="10 11" key="1">
    <citation type="journal article" date="2017" name="ISME J.">
        <title>Potential for microbial H2 and metal transformations associated with novel bacteria and archaea in deep terrestrial subsurface sediments.</title>
        <authorList>
            <person name="Hernsdorf A.W."/>
            <person name="Amano Y."/>
            <person name="Miyakawa K."/>
            <person name="Ise K."/>
            <person name="Suzuki Y."/>
            <person name="Anantharaman K."/>
            <person name="Probst A."/>
            <person name="Burstein D."/>
            <person name="Thomas B.C."/>
            <person name="Banfield J.F."/>
        </authorList>
    </citation>
    <scope>NUCLEOTIDE SEQUENCE [LARGE SCALE GENOMIC DNA]</scope>
    <source>
        <strain evidence="10">HGW-Kuenenbacteria-1</strain>
    </source>
</reference>
<dbReference type="GO" id="GO:0006508">
    <property type="term" value="P:proteolysis"/>
    <property type="evidence" value="ECO:0007669"/>
    <property type="project" value="UniProtKB-KW"/>
</dbReference>
<feature type="transmembrane region" description="Helical" evidence="8">
    <location>
        <begin position="53"/>
        <end position="74"/>
    </location>
</feature>
<evidence type="ECO:0000256" key="3">
    <source>
        <dbReference type="ARBA" id="ARBA00022670"/>
    </source>
</evidence>
<evidence type="ECO:0000313" key="11">
    <source>
        <dbReference type="Proteomes" id="UP000233414"/>
    </source>
</evidence>
<dbReference type="EMBL" id="PGYQ01000001">
    <property type="protein sequence ID" value="PKL72747.1"/>
    <property type="molecule type" value="Genomic_DNA"/>
</dbReference>
<dbReference type="GO" id="GO:0005886">
    <property type="term" value="C:plasma membrane"/>
    <property type="evidence" value="ECO:0007669"/>
    <property type="project" value="TreeGrafter"/>
</dbReference>
<dbReference type="SUPFAM" id="SSF140990">
    <property type="entry name" value="FtsH protease domain-like"/>
    <property type="match status" value="1"/>
</dbReference>
<dbReference type="GO" id="GO:0004222">
    <property type="term" value="F:metalloendopeptidase activity"/>
    <property type="evidence" value="ECO:0007669"/>
    <property type="project" value="InterPro"/>
</dbReference>
<dbReference type="Pfam" id="PF01434">
    <property type="entry name" value="Peptidase_M41"/>
    <property type="match status" value="1"/>
</dbReference>
<dbReference type="GO" id="GO:0046872">
    <property type="term" value="F:metal ion binding"/>
    <property type="evidence" value="ECO:0007669"/>
    <property type="project" value="UniProtKB-KW"/>
</dbReference>
<keyword evidence="4" id="KW-0479">Metal-binding</keyword>
<keyword evidence="3" id="KW-0645">Protease</keyword>
<keyword evidence="7" id="KW-0482">Metalloprotease</keyword>
<proteinExistence type="inferred from homology"/>
<dbReference type="Proteomes" id="UP000233414">
    <property type="component" value="Unassembled WGS sequence"/>
</dbReference>
<evidence type="ECO:0000256" key="2">
    <source>
        <dbReference type="ARBA" id="ARBA00010044"/>
    </source>
</evidence>
<gene>
    <name evidence="10" type="ORF">CVV26_00610</name>
</gene>
<comment type="cofactor">
    <cofactor evidence="1">
        <name>Zn(2+)</name>
        <dbReference type="ChEBI" id="CHEBI:29105"/>
    </cofactor>
</comment>
<evidence type="ECO:0000259" key="9">
    <source>
        <dbReference type="SMART" id="SM00382"/>
    </source>
</evidence>
<dbReference type="SMART" id="SM00382">
    <property type="entry name" value="AAA"/>
    <property type="match status" value="1"/>
</dbReference>
<evidence type="ECO:0000256" key="4">
    <source>
        <dbReference type="ARBA" id="ARBA00022723"/>
    </source>
</evidence>
<dbReference type="Gene3D" id="1.10.8.60">
    <property type="match status" value="1"/>
</dbReference>
<keyword evidence="8" id="KW-1133">Transmembrane helix</keyword>
<dbReference type="InterPro" id="IPR000642">
    <property type="entry name" value="Peptidase_M41"/>
</dbReference>
<accession>A0A2N1UPE0</accession>
<keyword evidence="5" id="KW-0378">Hydrolase</keyword>
<comment type="similarity">
    <text evidence="2">In the C-terminal section; belongs to the peptidase M41 family.</text>
</comment>
<dbReference type="GO" id="GO:0030163">
    <property type="term" value="P:protein catabolic process"/>
    <property type="evidence" value="ECO:0007669"/>
    <property type="project" value="TreeGrafter"/>
</dbReference>
<protein>
    <recommendedName>
        <fullName evidence="9">AAA+ ATPase domain-containing protein</fullName>
    </recommendedName>
</protein>
<dbReference type="GO" id="GO:0004176">
    <property type="term" value="F:ATP-dependent peptidase activity"/>
    <property type="evidence" value="ECO:0007669"/>
    <property type="project" value="InterPro"/>
</dbReference>
<organism evidence="10 11">
    <name type="scientific">Candidatus Kuenenbacteria bacterium HGW-Kuenenbacteria-1</name>
    <dbReference type="NCBI Taxonomy" id="2013812"/>
    <lineage>
        <taxon>Bacteria</taxon>
        <taxon>Candidatus Kueneniibacteriota</taxon>
    </lineage>
</organism>